<comment type="caution">
    <text evidence="1">The sequence shown here is derived from an EMBL/GenBank/DDBJ whole genome shotgun (WGS) entry which is preliminary data.</text>
</comment>
<dbReference type="AlphaFoldDB" id="A0A4Y7XEJ6"/>
<evidence type="ECO:0000313" key="2">
    <source>
        <dbReference type="Proteomes" id="UP000297834"/>
    </source>
</evidence>
<evidence type="ECO:0000313" key="1">
    <source>
        <dbReference type="EMBL" id="TEU30084.1"/>
    </source>
</evidence>
<dbReference type="RefSeq" id="WP_134243565.1">
    <property type="nucleotide sequence ID" value="NZ_SNTY01000012.1"/>
</dbReference>
<sequence>MATLDVSRVINDPRFFDKGLVCIRNTQTINEKGRADNTPTSTPFSAIVTANDGLKLDRMPDGSIVSGAINVVTRFRLTQGIRASDADEITWRGNKYTVLTVKDYSHFGRGFVKAVCTLKSLKPSG</sequence>
<evidence type="ECO:0008006" key="3">
    <source>
        <dbReference type="Google" id="ProtNLM"/>
    </source>
</evidence>
<accession>A0A4Y7XEJ6</accession>
<dbReference type="EMBL" id="SNTY01000012">
    <property type="protein sequence ID" value="TEU30084.1"/>
    <property type="molecule type" value="Genomic_DNA"/>
</dbReference>
<organism evidence="1 2">
    <name type="scientific">Alkanindiges illinoisensis</name>
    <dbReference type="NCBI Taxonomy" id="197183"/>
    <lineage>
        <taxon>Bacteria</taxon>
        <taxon>Pseudomonadati</taxon>
        <taxon>Pseudomonadota</taxon>
        <taxon>Gammaproteobacteria</taxon>
        <taxon>Moraxellales</taxon>
        <taxon>Moraxellaceae</taxon>
        <taxon>Alkanindiges</taxon>
    </lineage>
</organism>
<keyword evidence="2" id="KW-1185">Reference proteome</keyword>
<dbReference type="Proteomes" id="UP000297834">
    <property type="component" value="Unassembled WGS sequence"/>
</dbReference>
<gene>
    <name evidence="1" type="ORF">E2B99_03320</name>
</gene>
<name>A0A4Y7XEJ6_9GAMM</name>
<protein>
    <recommendedName>
        <fullName evidence="3">Head-tail adaptor protein</fullName>
    </recommendedName>
</protein>
<proteinExistence type="predicted"/>
<dbReference type="OrthoDB" id="8449625at2"/>
<reference evidence="1 2" key="1">
    <citation type="submission" date="2019-03" db="EMBL/GenBank/DDBJ databases">
        <title>Alkanindiges illinoisensis: a potential pathogenic isolated from ascites of a gastric cancer patient with abdominal metastasis.</title>
        <authorList>
            <person name="Hu X."/>
            <person name="Yang B."/>
            <person name="Yan X."/>
            <person name="Lin L."/>
            <person name="Zhao H."/>
            <person name="Zhou F."/>
            <person name="Su B."/>
            <person name="Chen J."/>
            <person name="Rui Y."/>
            <person name="Wang Q."/>
            <person name="Zheng L."/>
        </authorList>
    </citation>
    <scope>NUCLEOTIDE SEQUENCE [LARGE SCALE GENOMIC DNA]</scope>
    <source>
        <strain evidence="1 2">NFYY 23406</strain>
    </source>
</reference>